<keyword evidence="2" id="KW-1185">Reference proteome</keyword>
<organism evidence="1 2">
    <name type="scientific">Populus alba</name>
    <name type="common">White poplar</name>
    <dbReference type="NCBI Taxonomy" id="43335"/>
    <lineage>
        <taxon>Eukaryota</taxon>
        <taxon>Viridiplantae</taxon>
        <taxon>Streptophyta</taxon>
        <taxon>Embryophyta</taxon>
        <taxon>Tracheophyta</taxon>
        <taxon>Spermatophyta</taxon>
        <taxon>Magnoliopsida</taxon>
        <taxon>eudicotyledons</taxon>
        <taxon>Gunneridae</taxon>
        <taxon>Pentapetalae</taxon>
        <taxon>rosids</taxon>
        <taxon>fabids</taxon>
        <taxon>Malpighiales</taxon>
        <taxon>Salicaceae</taxon>
        <taxon>Saliceae</taxon>
        <taxon>Populus</taxon>
    </lineage>
</organism>
<dbReference type="Proteomes" id="UP000309997">
    <property type="component" value="Unassembled WGS sequence"/>
</dbReference>
<dbReference type="EMBL" id="RCHU02000015">
    <property type="protein sequence ID" value="KAL3571020.1"/>
    <property type="molecule type" value="Genomic_DNA"/>
</dbReference>
<accession>A0ACC4AY30</accession>
<name>A0ACC4AY30_POPAL</name>
<evidence type="ECO:0000313" key="1">
    <source>
        <dbReference type="EMBL" id="KAL3571020.1"/>
    </source>
</evidence>
<evidence type="ECO:0000313" key="2">
    <source>
        <dbReference type="Proteomes" id="UP000309997"/>
    </source>
</evidence>
<sequence length="79" mass="8793">MLFSHLHNCRNAHQDLKPENILLDADGHDTIKMQIDWWSVGMLLSEMLTEQKEPSGGQAVVLVKGMRSKALNGFSQSTG</sequence>
<gene>
    <name evidence="1" type="ORF">D5086_028269</name>
</gene>
<proteinExistence type="predicted"/>
<protein>
    <submittedName>
        <fullName evidence="1">Uncharacterized protein</fullName>
    </submittedName>
</protein>
<comment type="caution">
    <text evidence="1">The sequence shown here is derived from an EMBL/GenBank/DDBJ whole genome shotgun (WGS) entry which is preliminary data.</text>
</comment>
<reference evidence="1 2" key="1">
    <citation type="journal article" date="2024" name="Plant Biotechnol. J.">
        <title>Genome and CRISPR/Cas9 system of a widespread forest tree (Populus alba) in the world.</title>
        <authorList>
            <person name="Liu Y.J."/>
            <person name="Jiang P.F."/>
            <person name="Han X.M."/>
            <person name="Li X.Y."/>
            <person name="Wang H.M."/>
            <person name="Wang Y.J."/>
            <person name="Wang X.X."/>
            <person name="Zeng Q.Y."/>
        </authorList>
    </citation>
    <scope>NUCLEOTIDE SEQUENCE [LARGE SCALE GENOMIC DNA]</scope>
    <source>
        <strain evidence="2">cv. PAL-ZL1</strain>
    </source>
</reference>